<organism evidence="6 8">
    <name type="scientific">Adineta ricciae</name>
    <name type="common">Rotifer</name>
    <dbReference type="NCBI Taxonomy" id="249248"/>
    <lineage>
        <taxon>Eukaryota</taxon>
        <taxon>Metazoa</taxon>
        <taxon>Spiralia</taxon>
        <taxon>Gnathifera</taxon>
        <taxon>Rotifera</taxon>
        <taxon>Eurotatoria</taxon>
        <taxon>Bdelloidea</taxon>
        <taxon>Adinetida</taxon>
        <taxon>Adinetidae</taxon>
        <taxon>Adineta</taxon>
    </lineage>
</organism>
<dbReference type="InterPro" id="IPR002123">
    <property type="entry name" value="Plipid/glycerol_acylTrfase"/>
</dbReference>
<evidence type="ECO:0000313" key="6">
    <source>
        <dbReference type="EMBL" id="CAF1443494.1"/>
    </source>
</evidence>
<dbReference type="Proteomes" id="UP000663828">
    <property type="component" value="Unassembled WGS sequence"/>
</dbReference>
<dbReference type="Proteomes" id="UP000663852">
    <property type="component" value="Unassembled WGS sequence"/>
</dbReference>
<reference evidence="6" key="1">
    <citation type="submission" date="2021-02" db="EMBL/GenBank/DDBJ databases">
        <authorList>
            <person name="Nowell W R."/>
        </authorList>
    </citation>
    <scope>NUCLEOTIDE SEQUENCE</scope>
</reference>
<dbReference type="GO" id="GO:0016746">
    <property type="term" value="F:acyltransferase activity"/>
    <property type="evidence" value="ECO:0007669"/>
    <property type="project" value="UniProtKB-KW"/>
</dbReference>
<dbReference type="Pfam" id="PF01553">
    <property type="entry name" value="Acyltransferase"/>
    <property type="match status" value="1"/>
</dbReference>
<accession>A0A815P314</accession>
<evidence type="ECO:0000313" key="7">
    <source>
        <dbReference type="Proteomes" id="UP000663828"/>
    </source>
</evidence>
<evidence type="ECO:0000259" key="4">
    <source>
        <dbReference type="SMART" id="SM00563"/>
    </source>
</evidence>
<name>A0A815P314_ADIRI</name>
<dbReference type="EMBL" id="CAJNOR010002019">
    <property type="protein sequence ID" value="CAF1235673.1"/>
    <property type="molecule type" value="Genomic_DNA"/>
</dbReference>
<keyword evidence="7" id="KW-1185">Reference proteome</keyword>
<dbReference type="EMBL" id="CAJNOJ010000424">
    <property type="protein sequence ID" value="CAF1443494.1"/>
    <property type="molecule type" value="Genomic_DNA"/>
</dbReference>
<dbReference type="Pfam" id="PF16076">
    <property type="entry name" value="Acyltransf_C"/>
    <property type="match status" value="1"/>
</dbReference>
<keyword evidence="3" id="KW-0012">Acyltransferase</keyword>
<keyword evidence="2" id="KW-0808">Transferase</keyword>
<dbReference type="AlphaFoldDB" id="A0A815P314"/>
<evidence type="ECO:0000313" key="5">
    <source>
        <dbReference type="EMBL" id="CAF1235673.1"/>
    </source>
</evidence>
<dbReference type="GO" id="GO:0005783">
    <property type="term" value="C:endoplasmic reticulum"/>
    <property type="evidence" value="ECO:0007669"/>
    <property type="project" value="TreeGrafter"/>
</dbReference>
<dbReference type="OrthoDB" id="189226at2759"/>
<evidence type="ECO:0000256" key="1">
    <source>
        <dbReference type="ARBA" id="ARBA00008655"/>
    </source>
</evidence>
<sequence length="382" mass="45009">MLSLFLLAIHSLKISIPIVSLYGSAPTFFTLWSFLRLFTLPLPAHVYRQCDDHLYSIYQRFVLFFFQNWLQVKIYVHGDYKQIFEKKENVLYLSNHQSSLDWIVANMLAIHQGSLGHIRYVLKNELKYIPFYGFYFQQHGCIYVHRNDKGDLSRVENGMKRVIKNGLPIWLVIFPEGTRFNPISNQNAIQRSNLFAKEKGFSPFEYVLYPRSGATVAAIKALNDQIDAVYDITLMYNQTYDEQNQIRLAAPSMFEYLQGQTNELHIDIRRIAMNEIPHETNEEISQWLYQRFQSKDQLLKRFYDFQQKKNLPSEIFSSDEIDHPQELELSYKETLPSCLFLTLTTLPLILNEHGRSIYCKLCLFVPPITLLWMHLFSSSRKI</sequence>
<protein>
    <recommendedName>
        <fullName evidence="4">Phospholipid/glycerol acyltransferase domain-containing protein</fullName>
    </recommendedName>
</protein>
<proteinExistence type="inferred from homology"/>
<gene>
    <name evidence="6" type="ORF">EDS130_LOCUS39040</name>
    <name evidence="5" type="ORF">XAT740_LOCUS25464</name>
</gene>
<evidence type="ECO:0000256" key="2">
    <source>
        <dbReference type="ARBA" id="ARBA00022679"/>
    </source>
</evidence>
<dbReference type="GO" id="GO:0036149">
    <property type="term" value="P:phosphatidylinositol acyl-chain remodeling"/>
    <property type="evidence" value="ECO:0007669"/>
    <property type="project" value="TreeGrafter"/>
</dbReference>
<dbReference type="SUPFAM" id="SSF69593">
    <property type="entry name" value="Glycerol-3-phosphate (1)-acyltransferase"/>
    <property type="match status" value="1"/>
</dbReference>
<evidence type="ECO:0000256" key="3">
    <source>
        <dbReference type="ARBA" id="ARBA00023315"/>
    </source>
</evidence>
<feature type="domain" description="Phospholipid/glycerol acyltransferase" evidence="4">
    <location>
        <begin position="90"/>
        <end position="237"/>
    </location>
</feature>
<evidence type="ECO:0000313" key="8">
    <source>
        <dbReference type="Proteomes" id="UP000663852"/>
    </source>
</evidence>
<dbReference type="CDD" id="cd07990">
    <property type="entry name" value="LPLAT_LCLAT1-like"/>
    <property type="match status" value="1"/>
</dbReference>
<dbReference type="PANTHER" id="PTHR10983">
    <property type="entry name" value="1-ACYLGLYCEROL-3-PHOSPHATE ACYLTRANSFERASE-RELATED"/>
    <property type="match status" value="1"/>
</dbReference>
<dbReference type="InterPro" id="IPR032098">
    <property type="entry name" value="Acyltransf_C"/>
</dbReference>
<dbReference type="SMART" id="SM00563">
    <property type="entry name" value="PlsC"/>
    <property type="match status" value="1"/>
</dbReference>
<comment type="similarity">
    <text evidence="1">Belongs to the 1-acyl-sn-glycerol-3-phosphate acyltransferase family.</text>
</comment>
<dbReference type="PANTHER" id="PTHR10983:SF73">
    <property type="entry name" value="1-ACYL-SN-GLYCEROL-3-PHOSPHATE ACYLTRANSFERASE EPSILON"/>
    <property type="match status" value="1"/>
</dbReference>
<comment type="caution">
    <text evidence="6">The sequence shown here is derived from an EMBL/GenBank/DDBJ whole genome shotgun (WGS) entry which is preliminary data.</text>
</comment>